<evidence type="ECO:0008006" key="3">
    <source>
        <dbReference type="Google" id="ProtNLM"/>
    </source>
</evidence>
<gene>
    <name evidence="1" type="ORF">ACFFIZ_09720</name>
</gene>
<name>A0ABV6CJL8_9RHOB</name>
<organism evidence="1 2">
    <name type="scientific">Paracoccus rhizosphaerae</name>
    <dbReference type="NCBI Taxonomy" id="1133347"/>
    <lineage>
        <taxon>Bacteria</taxon>
        <taxon>Pseudomonadati</taxon>
        <taxon>Pseudomonadota</taxon>
        <taxon>Alphaproteobacteria</taxon>
        <taxon>Rhodobacterales</taxon>
        <taxon>Paracoccaceae</taxon>
        <taxon>Paracoccus</taxon>
    </lineage>
</organism>
<dbReference type="RefSeq" id="WP_265507301.1">
    <property type="nucleotide sequence ID" value="NZ_JAOTBE010000028.1"/>
</dbReference>
<dbReference type="EMBL" id="JBHLWQ010000086">
    <property type="protein sequence ID" value="MFC0200587.1"/>
    <property type="molecule type" value="Genomic_DNA"/>
</dbReference>
<protein>
    <recommendedName>
        <fullName evidence="3">Phage tail assembly chaperone protein, TAC</fullName>
    </recommendedName>
</protein>
<sequence length="209" mass="22424">MTQPAFEIVLVHDGAAVTLRASLRAVVTLDSMAGGIAEVWDQISRLSWSRVRAVILAAATDRQDAHRFLAATADKPLCAILPDAQAACLAVLASYQPEPAEAAQGRATTAEAMPLRAYFQTLYDYATGWLGWTPSETWAASPAEIEAAFAAHVDRLVKMTPGLSDEVGKAGTSTSTAYTAEHLREIDELGYDPAFDRAGFERLKAQQNG</sequence>
<dbReference type="Proteomes" id="UP001589795">
    <property type="component" value="Unassembled WGS sequence"/>
</dbReference>
<proteinExistence type="predicted"/>
<accession>A0ABV6CJL8</accession>
<keyword evidence="2" id="KW-1185">Reference proteome</keyword>
<comment type="caution">
    <text evidence="1">The sequence shown here is derived from an EMBL/GenBank/DDBJ whole genome shotgun (WGS) entry which is preliminary data.</text>
</comment>
<reference evidence="1 2" key="1">
    <citation type="submission" date="2024-09" db="EMBL/GenBank/DDBJ databases">
        <authorList>
            <person name="Sun Q."/>
            <person name="Mori K."/>
        </authorList>
    </citation>
    <scope>NUCLEOTIDE SEQUENCE [LARGE SCALE GENOMIC DNA]</scope>
    <source>
        <strain evidence="1 2">CCM 7904</strain>
    </source>
</reference>
<evidence type="ECO:0000313" key="2">
    <source>
        <dbReference type="Proteomes" id="UP001589795"/>
    </source>
</evidence>
<evidence type="ECO:0000313" key="1">
    <source>
        <dbReference type="EMBL" id="MFC0200587.1"/>
    </source>
</evidence>